<evidence type="ECO:0000256" key="1">
    <source>
        <dbReference type="ARBA" id="ARBA00024472"/>
    </source>
</evidence>
<organism evidence="5 6">
    <name type="scientific">Astyanax mexicanus</name>
    <name type="common">Blind cave fish</name>
    <name type="synonym">Astyanax fasciatus mexicanus</name>
    <dbReference type="NCBI Taxonomy" id="7994"/>
    <lineage>
        <taxon>Eukaryota</taxon>
        <taxon>Metazoa</taxon>
        <taxon>Chordata</taxon>
        <taxon>Craniata</taxon>
        <taxon>Vertebrata</taxon>
        <taxon>Euteleostomi</taxon>
        <taxon>Actinopterygii</taxon>
        <taxon>Neopterygii</taxon>
        <taxon>Teleostei</taxon>
        <taxon>Ostariophysi</taxon>
        <taxon>Characiformes</taxon>
        <taxon>Characoidei</taxon>
        <taxon>Acestrorhamphidae</taxon>
        <taxon>Acestrorhamphinae</taxon>
        <taxon>Astyanax</taxon>
    </lineage>
</organism>
<dbReference type="InterPro" id="IPR011146">
    <property type="entry name" value="HIT-like"/>
</dbReference>
<evidence type="ECO:0000313" key="6">
    <source>
        <dbReference type="Proteomes" id="UP000752171"/>
    </source>
</evidence>
<comment type="similarity">
    <text evidence="2">Belongs to the HINT family.</text>
</comment>
<dbReference type="InterPro" id="IPR001310">
    <property type="entry name" value="Histidine_triad_HIT"/>
</dbReference>
<reference evidence="5 6" key="1">
    <citation type="submission" date="2021-07" db="EMBL/GenBank/DDBJ databases">
        <authorList>
            <person name="Imarazene B."/>
            <person name="Zahm M."/>
            <person name="Klopp C."/>
            <person name="Cabau C."/>
            <person name="Beille S."/>
            <person name="Jouanno E."/>
            <person name="Castinel A."/>
            <person name="Lluch J."/>
            <person name="Gil L."/>
            <person name="Kuchtly C."/>
            <person name="Lopez Roques C."/>
            <person name="Donnadieu C."/>
            <person name="Parrinello H."/>
            <person name="Journot L."/>
            <person name="Du K."/>
            <person name="Schartl M."/>
            <person name="Retaux S."/>
            <person name="Guiguen Y."/>
        </authorList>
    </citation>
    <scope>NUCLEOTIDE SEQUENCE [LARGE SCALE GENOMIC DNA]</scope>
    <source>
        <strain evidence="5">Pach_M1</strain>
        <tissue evidence="5">Testis</tissue>
    </source>
</reference>
<dbReference type="GO" id="GO:0003824">
    <property type="term" value="F:catalytic activity"/>
    <property type="evidence" value="ECO:0007669"/>
    <property type="project" value="InterPro"/>
</dbReference>
<dbReference type="PROSITE" id="PS51084">
    <property type="entry name" value="HIT_2"/>
    <property type="match status" value="1"/>
</dbReference>
<dbReference type="PANTHER" id="PTHR46648:SF1">
    <property type="entry name" value="ADENOSINE 5'-MONOPHOSPHORAMIDASE HNT1"/>
    <property type="match status" value="1"/>
</dbReference>
<gene>
    <name evidence="5" type="ORF">AMEX_G7493</name>
</gene>
<dbReference type="Proteomes" id="UP000752171">
    <property type="component" value="Unassembled WGS sequence"/>
</dbReference>
<dbReference type="PANTHER" id="PTHR46648">
    <property type="entry name" value="HIT FAMILY PROTEIN 1"/>
    <property type="match status" value="1"/>
</dbReference>
<protein>
    <recommendedName>
        <fullName evidence="4">HIT domain-containing protein</fullName>
    </recommendedName>
</protein>
<evidence type="ECO:0000259" key="4">
    <source>
        <dbReference type="PROSITE" id="PS51084"/>
    </source>
</evidence>
<comment type="catalytic activity">
    <reaction evidence="1">
        <text>adenosine 5'-phosphoramidate + H2O = NH4(+) + AMP</text>
        <dbReference type="Rhea" id="RHEA:67916"/>
        <dbReference type="ChEBI" id="CHEBI:15377"/>
        <dbReference type="ChEBI" id="CHEBI:28938"/>
        <dbReference type="ChEBI" id="CHEBI:57890"/>
        <dbReference type="ChEBI" id="CHEBI:456215"/>
    </reaction>
</comment>
<accession>A0A8T2M6Y2</accession>
<dbReference type="Gene3D" id="3.30.428.10">
    <property type="entry name" value="HIT-like"/>
    <property type="match status" value="1"/>
</dbReference>
<evidence type="ECO:0000256" key="2">
    <source>
        <dbReference type="ARBA" id="ARBA00025764"/>
    </source>
</evidence>
<dbReference type="SUPFAM" id="SSF54197">
    <property type="entry name" value="HIT-like"/>
    <property type="match status" value="1"/>
</dbReference>
<feature type="domain" description="HIT" evidence="4">
    <location>
        <begin position="168"/>
        <end position="273"/>
    </location>
</feature>
<dbReference type="EMBL" id="JAICCE010000005">
    <property type="protein sequence ID" value="KAG9277485.1"/>
    <property type="molecule type" value="Genomic_DNA"/>
</dbReference>
<evidence type="ECO:0000256" key="3">
    <source>
        <dbReference type="PROSITE-ProRule" id="PRU00464"/>
    </source>
</evidence>
<name>A0A8T2M6Y2_ASTMX</name>
<comment type="caution">
    <text evidence="3">Lacks conserved residue(s) required for the propagation of feature annotation.</text>
</comment>
<sequence length="314" mass="35180">MSCSERLVIWKAGDLEAYLHPSPWTPGATVVTYNDNNSLMNPSSLFHLPEDSFLKLMLGARTVGGFLCERLTVRRCALVHMPQHEEHEDPAVKLLVLPLHGLQEEWHPHLAPEEDFQPYDPGYITSKSGPRWTDLSLEGVKDKIRANLPSPNAPLNYTFLGDPSHPGLFSRIVRGEEQQWRVWENEEHIAFLTPFPNTPGLTVLIPRKPLTSDILRLEEGDYKDLVLATREVARLLEQGLSAWGVGLIFEGYEIDYAHAKLIPLVQPPGNLTHNQSCPVPEFYDKYPGFVTSASGPPASAESLRNIHAKITQVS</sequence>
<evidence type="ECO:0000313" key="5">
    <source>
        <dbReference type="EMBL" id="KAG9277485.1"/>
    </source>
</evidence>
<dbReference type="InterPro" id="IPR036265">
    <property type="entry name" value="HIT-like_sf"/>
</dbReference>
<comment type="caution">
    <text evidence="5">The sequence shown here is derived from an EMBL/GenBank/DDBJ whole genome shotgun (WGS) entry which is preliminary data.</text>
</comment>
<proteinExistence type="inferred from homology"/>
<dbReference type="AlphaFoldDB" id="A0A8T2M6Y2"/>